<accession>A0A8J3NCD8</accession>
<reference evidence="1" key="1">
    <citation type="submission" date="2021-01" db="EMBL/GenBank/DDBJ databases">
        <title>Whole genome shotgun sequence of Actinocatenispora rupis NBRC 107355.</title>
        <authorList>
            <person name="Komaki H."/>
            <person name="Tamura T."/>
        </authorList>
    </citation>
    <scope>NUCLEOTIDE SEQUENCE</scope>
    <source>
        <strain evidence="1">NBRC 107355</strain>
    </source>
</reference>
<comment type="caution">
    <text evidence="1">The sequence shown here is derived from an EMBL/GenBank/DDBJ whole genome shotgun (WGS) entry which is preliminary data.</text>
</comment>
<evidence type="ECO:0000313" key="2">
    <source>
        <dbReference type="Proteomes" id="UP000612808"/>
    </source>
</evidence>
<dbReference type="AlphaFoldDB" id="A0A8J3NCD8"/>
<organism evidence="1 2">
    <name type="scientific">Actinocatenispora rupis</name>
    <dbReference type="NCBI Taxonomy" id="519421"/>
    <lineage>
        <taxon>Bacteria</taxon>
        <taxon>Bacillati</taxon>
        <taxon>Actinomycetota</taxon>
        <taxon>Actinomycetes</taxon>
        <taxon>Micromonosporales</taxon>
        <taxon>Micromonosporaceae</taxon>
        <taxon>Actinocatenispora</taxon>
    </lineage>
</organism>
<dbReference type="Proteomes" id="UP000612808">
    <property type="component" value="Unassembled WGS sequence"/>
</dbReference>
<name>A0A8J3NCD8_9ACTN</name>
<evidence type="ECO:0000313" key="1">
    <source>
        <dbReference type="EMBL" id="GID11780.1"/>
    </source>
</evidence>
<keyword evidence="2" id="KW-1185">Reference proteome</keyword>
<proteinExistence type="predicted"/>
<sequence length="205" mass="22498">MGQWMVGVCAERYQAERLYQHDQVEVSVPTGHPMAAGDLVVLVAPGDDAPVVFGLARVLTPPYQVDRVPDDPDDADPEGPSAAVVTYLRRRLDVPVPAATLDLVDEAESAAHAPVRLADEVYQRVADAVGPGPDPVVPQPEWMVSLDLPIEASSPAEAVRIFWTYVRQLGPRELPAFVWPRGDETAMRPYVLGEEHEMDPEEEDE</sequence>
<protein>
    <submittedName>
        <fullName evidence="1">Uncharacterized protein</fullName>
    </submittedName>
</protein>
<dbReference type="EMBL" id="BOMB01000015">
    <property type="protein sequence ID" value="GID11780.1"/>
    <property type="molecule type" value="Genomic_DNA"/>
</dbReference>
<gene>
    <name evidence="1" type="ORF">Aru02nite_26690</name>
</gene>